<feature type="non-terminal residue" evidence="1">
    <location>
        <position position="37"/>
    </location>
</feature>
<organism evidence="1">
    <name type="scientific">marine metagenome</name>
    <dbReference type="NCBI Taxonomy" id="408172"/>
    <lineage>
        <taxon>unclassified sequences</taxon>
        <taxon>metagenomes</taxon>
        <taxon>ecological metagenomes</taxon>
    </lineage>
</organism>
<dbReference type="AlphaFoldDB" id="A0A382I6P2"/>
<gene>
    <name evidence="1" type="ORF">METZ01_LOCUS248062</name>
</gene>
<proteinExistence type="predicted"/>
<reference evidence="1" key="1">
    <citation type="submission" date="2018-05" db="EMBL/GenBank/DDBJ databases">
        <authorList>
            <person name="Lanie J.A."/>
            <person name="Ng W.-L."/>
            <person name="Kazmierczak K.M."/>
            <person name="Andrzejewski T.M."/>
            <person name="Davidsen T.M."/>
            <person name="Wayne K.J."/>
            <person name="Tettelin H."/>
            <person name="Glass J.I."/>
            <person name="Rusch D."/>
            <person name="Podicherti R."/>
            <person name="Tsui H.-C.T."/>
            <person name="Winkler M.E."/>
        </authorList>
    </citation>
    <scope>NUCLEOTIDE SEQUENCE</scope>
</reference>
<name>A0A382I6P2_9ZZZZ</name>
<sequence length="37" mass="4224">MSQAAAAVETDIHAEHHEDLNFLHKYILPLDHKIIAM</sequence>
<protein>
    <submittedName>
        <fullName evidence="1">Uncharacterized protein</fullName>
    </submittedName>
</protein>
<accession>A0A382I6P2</accession>
<evidence type="ECO:0000313" key="1">
    <source>
        <dbReference type="EMBL" id="SVB95208.1"/>
    </source>
</evidence>
<dbReference type="EMBL" id="UINC01065486">
    <property type="protein sequence ID" value="SVB95208.1"/>
    <property type="molecule type" value="Genomic_DNA"/>
</dbReference>